<comment type="caution">
    <text evidence="2">The sequence shown here is derived from an EMBL/GenBank/DDBJ whole genome shotgun (WGS) entry which is preliminary data.</text>
</comment>
<accession>A0A2P5FEN1</accession>
<evidence type="ECO:0000313" key="2">
    <source>
        <dbReference type="EMBL" id="PON96248.1"/>
    </source>
</evidence>
<evidence type="ECO:0000313" key="3">
    <source>
        <dbReference type="Proteomes" id="UP000237000"/>
    </source>
</evidence>
<organism evidence="2 3">
    <name type="scientific">Trema orientale</name>
    <name type="common">Charcoal tree</name>
    <name type="synonym">Celtis orientalis</name>
    <dbReference type="NCBI Taxonomy" id="63057"/>
    <lineage>
        <taxon>Eukaryota</taxon>
        <taxon>Viridiplantae</taxon>
        <taxon>Streptophyta</taxon>
        <taxon>Embryophyta</taxon>
        <taxon>Tracheophyta</taxon>
        <taxon>Spermatophyta</taxon>
        <taxon>Magnoliopsida</taxon>
        <taxon>eudicotyledons</taxon>
        <taxon>Gunneridae</taxon>
        <taxon>Pentapetalae</taxon>
        <taxon>rosids</taxon>
        <taxon>fabids</taxon>
        <taxon>Rosales</taxon>
        <taxon>Cannabaceae</taxon>
        <taxon>Trema</taxon>
    </lineage>
</organism>
<reference evidence="3" key="1">
    <citation type="submission" date="2016-06" db="EMBL/GenBank/DDBJ databases">
        <title>Parallel loss of symbiosis genes in relatives of nitrogen-fixing non-legume Parasponia.</title>
        <authorList>
            <person name="Van Velzen R."/>
            <person name="Holmer R."/>
            <person name="Bu F."/>
            <person name="Rutten L."/>
            <person name="Van Zeijl A."/>
            <person name="Liu W."/>
            <person name="Santuari L."/>
            <person name="Cao Q."/>
            <person name="Sharma T."/>
            <person name="Shen D."/>
            <person name="Roswanjaya Y."/>
            <person name="Wardhani T."/>
            <person name="Kalhor M.S."/>
            <person name="Jansen J."/>
            <person name="Van den Hoogen J."/>
            <person name="Gungor B."/>
            <person name="Hartog M."/>
            <person name="Hontelez J."/>
            <person name="Verver J."/>
            <person name="Yang W.-C."/>
            <person name="Schijlen E."/>
            <person name="Repin R."/>
            <person name="Schilthuizen M."/>
            <person name="Schranz E."/>
            <person name="Heidstra R."/>
            <person name="Miyata K."/>
            <person name="Fedorova E."/>
            <person name="Kohlen W."/>
            <person name="Bisseling T."/>
            <person name="Smit S."/>
            <person name="Geurts R."/>
        </authorList>
    </citation>
    <scope>NUCLEOTIDE SEQUENCE [LARGE SCALE GENOMIC DNA]</scope>
    <source>
        <strain evidence="3">cv. RG33-2</strain>
    </source>
</reference>
<keyword evidence="1" id="KW-0732">Signal</keyword>
<keyword evidence="3" id="KW-1185">Reference proteome</keyword>
<feature type="chain" id="PRO_5015117797" description="Transmembrane protein" evidence="1">
    <location>
        <begin position="29"/>
        <end position="83"/>
    </location>
</feature>
<dbReference type="EMBL" id="JXTC01000039">
    <property type="protein sequence ID" value="PON96248.1"/>
    <property type="molecule type" value="Genomic_DNA"/>
</dbReference>
<gene>
    <name evidence="2" type="ORF">TorRG33x02_078370</name>
</gene>
<proteinExistence type="predicted"/>
<dbReference type="Proteomes" id="UP000237000">
    <property type="component" value="Unassembled WGS sequence"/>
</dbReference>
<evidence type="ECO:0008006" key="4">
    <source>
        <dbReference type="Google" id="ProtNLM"/>
    </source>
</evidence>
<feature type="signal peptide" evidence="1">
    <location>
        <begin position="1"/>
        <end position="28"/>
    </location>
</feature>
<name>A0A2P5FEN1_TREOI</name>
<protein>
    <recommendedName>
        <fullName evidence="4">Transmembrane protein</fullName>
    </recommendedName>
</protein>
<sequence length="83" mass="9367">MKQVMASKGLVLVVFLSFWLFSEFGVEARKIETAMAGSYRVESAYDSNIPGNNVFPVEKEVFALEELLVDYSPSQRKPPIHNL</sequence>
<evidence type="ECO:0000256" key="1">
    <source>
        <dbReference type="SAM" id="SignalP"/>
    </source>
</evidence>
<dbReference type="InParanoid" id="A0A2P5FEN1"/>
<dbReference type="AlphaFoldDB" id="A0A2P5FEN1"/>
<dbReference type="OrthoDB" id="10336977at2759"/>